<evidence type="ECO:0000313" key="1">
    <source>
        <dbReference type="EMBL" id="VYU49114.1"/>
    </source>
</evidence>
<dbReference type="RefSeq" id="WP_156561830.1">
    <property type="nucleotide sequence ID" value="NZ_CACRTV010000057.1"/>
</dbReference>
<dbReference type="AlphaFoldDB" id="A0A6N3FAQ8"/>
<reference evidence="1" key="1">
    <citation type="submission" date="2019-11" db="EMBL/GenBank/DDBJ databases">
        <authorList>
            <person name="Feng L."/>
        </authorList>
    </citation>
    <scope>NUCLEOTIDE SEQUENCE</scope>
    <source>
        <strain evidence="1">CParaputrificumLFYP93</strain>
    </source>
</reference>
<protein>
    <submittedName>
        <fullName evidence="1">Uncharacterized protein</fullName>
    </submittedName>
</protein>
<accession>A0A6N3FAQ8</accession>
<proteinExistence type="predicted"/>
<gene>
    <name evidence="1" type="ORF">CPLFYP93_02466</name>
</gene>
<name>A0A6N3FAQ8_9CLOT</name>
<organism evidence="1">
    <name type="scientific">Clostridium paraputrificum</name>
    <dbReference type="NCBI Taxonomy" id="29363"/>
    <lineage>
        <taxon>Bacteria</taxon>
        <taxon>Bacillati</taxon>
        <taxon>Bacillota</taxon>
        <taxon>Clostridia</taxon>
        <taxon>Eubacteriales</taxon>
        <taxon>Clostridiaceae</taxon>
        <taxon>Clostridium</taxon>
    </lineage>
</organism>
<dbReference type="EMBL" id="CACRTV010000057">
    <property type="protein sequence ID" value="VYU49114.1"/>
    <property type="molecule type" value="Genomic_DNA"/>
</dbReference>
<sequence length="323" mass="36312">MDFIEVKRQDKLNVYAEFLSVSDAFDSGVIPKSYKGLVPERCECGSENIVKSNRKILRCCDPKCAIKMSFALAEMLNNLGIQGLKQKTCKKLVDYCLKNNLFEVPTYTEIVKVSRTEDLSFLIGSSWYNLVNGLNVITKKPVTFPEMVSYLAIPKYDSSTIKLLSGFNSIVDLVKALKEEGELMFFFSRGVKDLEKIKYLIDNLTTILQFELAMQVPLLKQGNQVRQIAVTGSVSVDGISVSRNEFANYCNQIGSVGNVQLFNVNICKAFNSVEYVIADHPSSSRTYLEGLQRGIVITAQEYVDRLREEVVECVKAYTNQTTT</sequence>